<name>C4XPS0_SOLM1</name>
<proteinExistence type="predicted"/>
<organism evidence="1 2">
    <name type="scientific">Solidesulfovibrio magneticus (strain ATCC 700980 / DSM 13731 / RS-1)</name>
    <name type="common">Desulfovibrio magneticus</name>
    <dbReference type="NCBI Taxonomy" id="573370"/>
    <lineage>
        <taxon>Bacteria</taxon>
        <taxon>Pseudomonadati</taxon>
        <taxon>Thermodesulfobacteriota</taxon>
        <taxon>Desulfovibrionia</taxon>
        <taxon>Desulfovibrionales</taxon>
        <taxon>Desulfovibrionaceae</taxon>
        <taxon>Solidesulfovibrio</taxon>
    </lineage>
</organism>
<gene>
    <name evidence="1" type="ordered locus">DMR_41290</name>
</gene>
<dbReference type="RefSeq" id="WP_015862748.1">
    <property type="nucleotide sequence ID" value="NC_012796.1"/>
</dbReference>
<reference evidence="1 2" key="1">
    <citation type="journal article" date="2009" name="Genome Res.">
        <title>Whole genome sequence of Desulfovibrio magneticus strain RS-1 revealed common gene clusters in magnetotactic bacteria.</title>
        <authorList>
            <person name="Nakazawa H."/>
            <person name="Arakaki A."/>
            <person name="Narita-Yamada S."/>
            <person name="Yashiro I."/>
            <person name="Jinno K."/>
            <person name="Aoki N."/>
            <person name="Tsuruyama A."/>
            <person name="Okamura Y."/>
            <person name="Tanikawa S."/>
            <person name="Fujita N."/>
            <person name="Takeyama H."/>
            <person name="Matsunaga T."/>
        </authorList>
    </citation>
    <scope>NUCLEOTIDE SEQUENCE [LARGE SCALE GENOMIC DNA]</scope>
    <source>
        <strain evidence="2">ATCC 700980 / DSM 13731 / RS-1</strain>
    </source>
</reference>
<dbReference type="OrthoDB" id="5569501at2"/>
<dbReference type="AlphaFoldDB" id="C4XPS0"/>
<evidence type="ECO:0000313" key="1">
    <source>
        <dbReference type="EMBL" id="BAH77620.1"/>
    </source>
</evidence>
<sequence>MWIFTTDGFFSIVKSRHCSEDELAVRAQSRADLERLLGKLGARAEIIEHGDSEYAFRAILPQQALAAYLAQTADSLDYANFKTEATGVEPCRAPALQAVWKLVMDRWGAWE</sequence>
<protein>
    <submittedName>
        <fullName evidence="1">Uncharacterized protein</fullName>
    </submittedName>
</protein>
<keyword evidence="2" id="KW-1185">Reference proteome</keyword>
<dbReference type="HOGENOM" id="CLU_2154294_0_0_7"/>
<accession>C4XPS0</accession>
<dbReference type="EMBL" id="AP010904">
    <property type="protein sequence ID" value="BAH77620.1"/>
    <property type="molecule type" value="Genomic_DNA"/>
</dbReference>
<dbReference type="Proteomes" id="UP000009071">
    <property type="component" value="Chromosome"/>
</dbReference>
<dbReference type="KEGG" id="dma:DMR_41290"/>
<dbReference type="STRING" id="573370.DMR_41290"/>
<evidence type="ECO:0000313" key="2">
    <source>
        <dbReference type="Proteomes" id="UP000009071"/>
    </source>
</evidence>